<evidence type="ECO:0000256" key="4">
    <source>
        <dbReference type="PROSITE-ProRule" id="PRU00433"/>
    </source>
</evidence>
<gene>
    <name evidence="7" type="ORF">MSZNOR_3277</name>
</gene>
<keyword evidence="1 4" id="KW-0349">Heme</keyword>
<dbReference type="PROSITE" id="PS51007">
    <property type="entry name" value="CYTC"/>
    <property type="match status" value="1"/>
</dbReference>
<dbReference type="Proteomes" id="UP001162030">
    <property type="component" value="Chromosome"/>
</dbReference>
<dbReference type="SUPFAM" id="SSF46626">
    <property type="entry name" value="Cytochrome c"/>
    <property type="match status" value="1"/>
</dbReference>
<dbReference type="Gene3D" id="1.10.760.10">
    <property type="entry name" value="Cytochrome c-like domain"/>
    <property type="match status" value="1"/>
</dbReference>
<feature type="transmembrane region" description="Helical" evidence="5">
    <location>
        <begin position="12"/>
        <end position="33"/>
    </location>
</feature>
<dbReference type="InterPro" id="IPR036909">
    <property type="entry name" value="Cyt_c-like_dom_sf"/>
</dbReference>
<evidence type="ECO:0000313" key="7">
    <source>
        <dbReference type="EMBL" id="CAI8892616.1"/>
    </source>
</evidence>
<dbReference type="Pfam" id="PF00034">
    <property type="entry name" value="Cytochrom_C"/>
    <property type="match status" value="1"/>
</dbReference>
<accession>A0ABN8X5P8</accession>
<evidence type="ECO:0000256" key="1">
    <source>
        <dbReference type="ARBA" id="ARBA00022617"/>
    </source>
</evidence>
<keyword evidence="8" id="KW-1185">Reference proteome</keyword>
<evidence type="ECO:0000256" key="5">
    <source>
        <dbReference type="SAM" id="Phobius"/>
    </source>
</evidence>
<keyword evidence="2 4" id="KW-0479">Metal-binding</keyword>
<proteinExistence type="predicted"/>
<sequence>MLSDSKWSAASVVFPLYGWPGLILFFLLLSGGLPVRADGLFFRVEGDALKEVSREELARTLSLKTLVTENPTTGKKATYQGVDLIDLLNLGFGDRWKRYDAVKFVSRDGYQPLMTPKTILAHRGLAAFREDGRDGLNPFQRGRGEMVDPGPFWVVWDVFEDPAAKSDPWVSWPWQLVGMELVRLDLEFPRAAPPADASEEVKRGFTAFLQHCVKCHRINGEGGDIGPELNYPVSVTEYWQPAWLPKFIADPRSVKWNSKMVGFYPGVQNREAIIRDIVAYLNVMARHKIEPNGMSQSEVRLRFETQ</sequence>
<dbReference type="EMBL" id="OX458333">
    <property type="protein sequence ID" value="CAI8892616.1"/>
    <property type="molecule type" value="Genomic_DNA"/>
</dbReference>
<evidence type="ECO:0000259" key="6">
    <source>
        <dbReference type="PROSITE" id="PS51007"/>
    </source>
</evidence>
<keyword evidence="5" id="KW-0472">Membrane</keyword>
<evidence type="ECO:0000256" key="2">
    <source>
        <dbReference type="ARBA" id="ARBA00022723"/>
    </source>
</evidence>
<reference evidence="7 8" key="1">
    <citation type="submission" date="2023-03" db="EMBL/GenBank/DDBJ databases">
        <authorList>
            <person name="Pearce D."/>
        </authorList>
    </citation>
    <scope>NUCLEOTIDE SEQUENCE [LARGE SCALE GENOMIC DNA]</scope>
    <source>
        <strain evidence="7">Msz</strain>
    </source>
</reference>
<evidence type="ECO:0000313" key="8">
    <source>
        <dbReference type="Proteomes" id="UP001162030"/>
    </source>
</evidence>
<dbReference type="InterPro" id="IPR009056">
    <property type="entry name" value="Cyt_c-like_dom"/>
</dbReference>
<keyword evidence="3 4" id="KW-0408">Iron</keyword>
<keyword evidence="5" id="KW-0812">Transmembrane</keyword>
<keyword evidence="5" id="KW-1133">Transmembrane helix</keyword>
<name>A0ABN8X5P8_9GAMM</name>
<evidence type="ECO:0000256" key="3">
    <source>
        <dbReference type="ARBA" id="ARBA00023004"/>
    </source>
</evidence>
<feature type="domain" description="Cytochrome c" evidence="6">
    <location>
        <begin position="199"/>
        <end position="285"/>
    </location>
</feature>
<protein>
    <submittedName>
        <fullName evidence="7">Cytochrome c domain-containing protein</fullName>
    </submittedName>
</protein>
<organism evidence="7 8">
    <name type="scientific">Methylocaldum szegediense</name>
    <dbReference type="NCBI Taxonomy" id="73780"/>
    <lineage>
        <taxon>Bacteria</taxon>
        <taxon>Pseudomonadati</taxon>
        <taxon>Pseudomonadota</taxon>
        <taxon>Gammaproteobacteria</taxon>
        <taxon>Methylococcales</taxon>
        <taxon>Methylococcaceae</taxon>
        <taxon>Methylocaldum</taxon>
    </lineage>
</organism>